<feature type="repeat" description="PPR" evidence="2">
    <location>
        <begin position="50"/>
        <end position="84"/>
    </location>
</feature>
<dbReference type="FunFam" id="1.25.40.10:FF:000090">
    <property type="entry name" value="Pentatricopeptide repeat-containing protein, chloroplastic"/>
    <property type="match status" value="1"/>
</dbReference>
<accession>W1P5V9</accession>
<gene>
    <name evidence="3" type="ORF">AMTR_s00003p00222920</name>
</gene>
<evidence type="ECO:0000256" key="2">
    <source>
        <dbReference type="PROSITE-ProRule" id="PRU00708"/>
    </source>
</evidence>
<dbReference type="FunFam" id="1.25.40.10:FF:000344">
    <property type="entry name" value="Pentatricopeptide repeat-containing protein"/>
    <property type="match status" value="1"/>
</dbReference>
<dbReference type="KEGG" id="atr:18431430"/>
<dbReference type="NCBIfam" id="TIGR00756">
    <property type="entry name" value="PPR"/>
    <property type="match status" value="4"/>
</dbReference>
<evidence type="ECO:0000256" key="1">
    <source>
        <dbReference type="ARBA" id="ARBA00022737"/>
    </source>
</evidence>
<protein>
    <recommendedName>
        <fullName evidence="5">Pentacotripeptide-repeat region of PRORP domain-containing protein</fullName>
    </recommendedName>
</protein>
<dbReference type="Gramene" id="ERN03293">
    <property type="protein sequence ID" value="ERN03293"/>
    <property type="gene ID" value="AMTR_s00003p00222920"/>
</dbReference>
<dbReference type="HOGENOM" id="CLU_002706_15_10_1"/>
<dbReference type="GO" id="GO:0003729">
    <property type="term" value="F:mRNA binding"/>
    <property type="evidence" value="ECO:0007669"/>
    <property type="project" value="UniProtKB-ARBA"/>
</dbReference>
<feature type="repeat" description="PPR" evidence="2">
    <location>
        <begin position="220"/>
        <end position="254"/>
    </location>
</feature>
<dbReference type="InterPro" id="IPR046848">
    <property type="entry name" value="E_motif"/>
</dbReference>
<sequence length="578" mass="64664">MFLKATTIVLHSLHSLHSPSSLSTKMLSLFCKSGRLNEARQVFDEMAERDVIAWTIMITGYTFQGLYFEALSLFHKMQLLGTKPNSFTISSSLKACSALGSYSQGTQIHCLSIKFGYEDSYTENALLDMYIKCNRFHESKSLFSYMKWTNVISWTTMISGCTQRGLHREAIGLFLEMRQDSTNVDSFVCSATLVACGSLGSLILGTMIHALVIKCGVGSSLILANSIVDMYAKCWNMIEAHRLFDEMPRRDLVSWNTMISGYERIGSIESLKMFKLMGIGNLKPDSYTFTSVISFCGTQSVLKCGEQVHACIIQKGLGNCIALSNTLVDMYAKCGSIPFSRKIFDEMLERDFVSWTSMMIAYGKHGYGNEALEMFDKMIIERVQPDGVAFLGVLSACSHAGLLDEGHRMFQSMSSIYLIAPRKEHYACVVDMLGRAGKLLEALEMIEKMPFEADESVWGALLGACRVHGDLKLGALAARKMLGLREGSVSAYVSLSNIYAAEGDWDKFAKTRRVMKEMGDTKEIGRSWIEVRNQVFDFVVGDEGSCKEMRSMYENLRSLGRHMREDGHEPDLTCLPHD</sequence>
<feature type="repeat" description="PPR" evidence="2">
    <location>
        <begin position="19"/>
        <end position="49"/>
    </location>
</feature>
<proteinExistence type="predicted"/>
<dbReference type="FunFam" id="1.25.40.10:FF:000073">
    <property type="entry name" value="Pentatricopeptide repeat-containing protein chloroplastic"/>
    <property type="match status" value="1"/>
</dbReference>
<dbReference type="PANTHER" id="PTHR47926">
    <property type="entry name" value="PENTATRICOPEPTIDE REPEAT-CONTAINING PROTEIN"/>
    <property type="match status" value="1"/>
</dbReference>
<dbReference type="AlphaFoldDB" id="W1P5V9"/>
<keyword evidence="4" id="KW-1185">Reference proteome</keyword>
<dbReference type="GO" id="GO:0003723">
    <property type="term" value="F:RNA binding"/>
    <property type="evidence" value="ECO:0000318"/>
    <property type="project" value="GO_Central"/>
</dbReference>
<dbReference type="Proteomes" id="UP000017836">
    <property type="component" value="Unassembled WGS sequence"/>
</dbReference>
<dbReference type="GO" id="GO:0009451">
    <property type="term" value="P:RNA modification"/>
    <property type="evidence" value="ECO:0000318"/>
    <property type="project" value="GO_Central"/>
</dbReference>
<dbReference type="OMA" id="IHNARAW"/>
<evidence type="ECO:0008006" key="5">
    <source>
        <dbReference type="Google" id="ProtNLM"/>
    </source>
</evidence>
<name>W1P5V9_AMBTC</name>
<dbReference type="OrthoDB" id="609013at2759"/>
<feature type="repeat" description="PPR" evidence="2">
    <location>
        <begin position="150"/>
        <end position="184"/>
    </location>
</feature>
<reference evidence="4" key="1">
    <citation type="journal article" date="2013" name="Science">
        <title>The Amborella genome and the evolution of flowering plants.</title>
        <authorList>
            <consortium name="Amborella Genome Project"/>
        </authorList>
    </citation>
    <scope>NUCLEOTIDE SEQUENCE [LARGE SCALE GENOMIC DNA]</scope>
</reference>
<dbReference type="InterPro" id="IPR002885">
    <property type="entry name" value="PPR_rpt"/>
</dbReference>
<dbReference type="InterPro" id="IPR011990">
    <property type="entry name" value="TPR-like_helical_dom_sf"/>
</dbReference>
<dbReference type="Pfam" id="PF01535">
    <property type="entry name" value="PPR"/>
    <property type="match status" value="6"/>
</dbReference>
<dbReference type="Gene3D" id="1.25.40.10">
    <property type="entry name" value="Tetratricopeptide repeat domain"/>
    <property type="match status" value="4"/>
</dbReference>
<evidence type="ECO:0000313" key="4">
    <source>
        <dbReference type="Proteomes" id="UP000017836"/>
    </source>
</evidence>
<organism evidence="3 4">
    <name type="scientific">Amborella trichopoda</name>
    <dbReference type="NCBI Taxonomy" id="13333"/>
    <lineage>
        <taxon>Eukaryota</taxon>
        <taxon>Viridiplantae</taxon>
        <taxon>Streptophyta</taxon>
        <taxon>Embryophyta</taxon>
        <taxon>Tracheophyta</taxon>
        <taxon>Spermatophyta</taxon>
        <taxon>Magnoliopsida</taxon>
        <taxon>Amborellales</taxon>
        <taxon>Amborellaceae</taxon>
        <taxon>Amborella</taxon>
    </lineage>
</organism>
<evidence type="ECO:0000313" key="3">
    <source>
        <dbReference type="EMBL" id="ERN03293.1"/>
    </source>
</evidence>
<dbReference type="EMBL" id="KI394358">
    <property type="protein sequence ID" value="ERN03293.1"/>
    <property type="molecule type" value="Genomic_DNA"/>
</dbReference>
<feature type="repeat" description="PPR" evidence="2">
    <location>
        <begin position="351"/>
        <end position="385"/>
    </location>
</feature>
<dbReference type="PANTHER" id="PTHR47926:SF448">
    <property type="entry name" value="PENTACOTRIPEPTIDE-REPEAT REGION OF PRORP DOMAIN-CONTAINING PROTEIN"/>
    <property type="match status" value="1"/>
</dbReference>
<keyword evidence="1" id="KW-0677">Repeat</keyword>
<dbReference type="InterPro" id="IPR046960">
    <property type="entry name" value="PPR_At4g14850-like_plant"/>
</dbReference>
<dbReference type="Pfam" id="PF13041">
    <property type="entry name" value="PPR_2"/>
    <property type="match status" value="2"/>
</dbReference>
<dbReference type="Pfam" id="PF20431">
    <property type="entry name" value="E_motif"/>
    <property type="match status" value="1"/>
</dbReference>
<dbReference type="PROSITE" id="PS51375">
    <property type="entry name" value="PPR"/>
    <property type="match status" value="5"/>
</dbReference>
<dbReference type="eggNOG" id="KOG4197">
    <property type="taxonomic scope" value="Eukaryota"/>
</dbReference>